<dbReference type="SMART" id="SM00421">
    <property type="entry name" value="HTH_LUXR"/>
    <property type="match status" value="1"/>
</dbReference>
<sequence length="244" mass="27551">MLTVFNRCGVMISNVPIIQAGLVSIMKDNFPEYEVSCHHHVDEFTTMQLLRTSLIVCDLSGDRFQVKSLCEKYYSLMTQYRECRWVFMLNQAHYALAVEYLLRPESILLSDVESIPELIAAIRDQGSQANRISTSLMSLEATPALSPQGLKTSLSLAERQALRLLAKGWGVNQIAMLLRKSNRTISAQKNSAMRRLSLRGNAELYAWLNSEQGMKELNLLPVWGEPMPWKSAPQINTSLSLKTV</sequence>
<reference evidence="3 4" key="1">
    <citation type="submission" date="2022-04" db="EMBL/GenBank/DDBJ databases">
        <title>Proposal of a three novel species of Scandinavium, Scandinavium hiltneri, Scandinavium manionii, Scandinavium tedordense.</title>
        <authorList>
            <person name="Maddock D.W."/>
            <person name="Brady C.L."/>
            <person name="Denman S."/>
            <person name="Arnold D."/>
        </authorList>
    </citation>
    <scope>NUCLEOTIDE SEQUENCE [LARGE SCALE GENOMIC DNA]</scope>
    <source>
        <strain evidence="3 4">H11S7</strain>
    </source>
</reference>
<accession>A0ABT2DZ51</accession>
<name>A0ABT2DZ51_9ENTR</name>
<organism evidence="3 4">
    <name type="scientific">Scandinavium hiltneri</name>
    <dbReference type="NCBI Taxonomy" id="2926519"/>
    <lineage>
        <taxon>Bacteria</taxon>
        <taxon>Pseudomonadati</taxon>
        <taxon>Pseudomonadota</taxon>
        <taxon>Gammaproteobacteria</taxon>
        <taxon>Enterobacterales</taxon>
        <taxon>Enterobacteriaceae</taxon>
        <taxon>Scandinavium</taxon>
    </lineage>
</organism>
<dbReference type="PROSITE" id="PS50043">
    <property type="entry name" value="HTH_LUXR_2"/>
    <property type="match status" value="1"/>
</dbReference>
<dbReference type="EMBL" id="JALIGE010000070">
    <property type="protein sequence ID" value="MCS2160889.1"/>
    <property type="molecule type" value="Genomic_DNA"/>
</dbReference>
<gene>
    <name evidence="3" type="ORF">MUU47_07065</name>
</gene>
<dbReference type="Pfam" id="PF00196">
    <property type="entry name" value="GerE"/>
    <property type="match status" value="1"/>
</dbReference>
<dbReference type="SUPFAM" id="SSF46894">
    <property type="entry name" value="C-terminal effector domain of the bipartite response regulators"/>
    <property type="match status" value="1"/>
</dbReference>
<dbReference type="RefSeq" id="WP_258987469.1">
    <property type="nucleotide sequence ID" value="NZ_JALIGE010000070.1"/>
</dbReference>
<dbReference type="Gene3D" id="1.10.10.10">
    <property type="entry name" value="Winged helix-like DNA-binding domain superfamily/Winged helix DNA-binding domain"/>
    <property type="match status" value="1"/>
</dbReference>
<comment type="caution">
    <text evidence="3">The sequence shown here is derived from an EMBL/GenBank/DDBJ whole genome shotgun (WGS) entry which is preliminary data.</text>
</comment>
<evidence type="ECO:0000313" key="4">
    <source>
        <dbReference type="Proteomes" id="UP001205357"/>
    </source>
</evidence>
<keyword evidence="1" id="KW-0238">DNA-binding</keyword>
<evidence type="ECO:0000313" key="3">
    <source>
        <dbReference type="EMBL" id="MCS2160889.1"/>
    </source>
</evidence>
<dbReference type="CDD" id="cd06170">
    <property type="entry name" value="LuxR_C_like"/>
    <property type="match status" value="1"/>
</dbReference>
<evidence type="ECO:0000256" key="1">
    <source>
        <dbReference type="ARBA" id="ARBA00023125"/>
    </source>
</evidence>
<evidence type="ECO:0000259" key="2">
    <source>
        <dbReference type="PROSITE" id="PS50043"/>
    </source>
</evidence>
<dbReference type="InterPro" id="IPR036388">
    <property type="entry name" value="WH-like_DNA-bd_sf"/>
</dbReference>
<keyword evidence="4" id="KW-1185">Reference proteome</keyword>
<dbReference type="InterPro" id="IPR000792">
    <property type="entry name" value="Tscrpt_reg_LuxR_C"/>
</dbReference>
<proteinExistence type="predicted"/>
<dbReference type="Proteomes" id="UP001205357">
    <property type="component" value="Unassembled WGS sequence"/>
</dbReference>
<protein>
    <submittedName>
        <fullName evidence="3">LuxR C-terminal-related transcriptional regulator</fullName>
    </submittedName>
</protein>
<feature type="domain" description="HTH luxR-type" evidence="2">
    <location>
        <begin position="147"/>
        <end position="212"/>
    </location>
</feature>
<dbReference type="InterPro" id="IPR016032">
    <property type="entry name" value="Sig_transdc_resp-reg_C-effctor"/>
</dbReference>